<evidence type="ECO:0000256" key="2">
    <source>
        <dbReference type="ARBA" id="ARBA00023015"/>
    </source>
</evidence>
<dbReference type="Gene3D" id="1.10.10.10">
    <property type="entry name" value="Winged helix-like DNA-binding domain superfamily/Winged helix DNA-binding domain"/>
    <property type="match status" value="1"/>
</dbReference>
<dbReference type="InterPro" id="IPR005119">
    <property type="entry name" value="LysR_subst-bd"/>
</dbReference>
<evidence type="ECO:0000259" key="5">
    <source>
        <dbReference type="PROSITE" id="PS50931"/>
    </source>
</evidence>
<evidence type="ECO:0000313" key="7">
    <source>
        <dbReference type="Proteomes" id="UP000008957"/>
    </source>
</evidence>
<dbReference type="KEGG" id="sbr:SY1_24110"/>
<dbReference type="GO" id="GO:0003700">
    <property type="term" value="F:DNA-binding transcription factor activity"/>
    <property type="evidence" value="ECO:0007669"/>
    <property type="project" value="InterPro"/>
</dbReference>
<dbReference type="AlphaFoldDB" id="A0AB94IZ79"/>
<reference evidence="6 7" key="2">
    <citation type="submission" date="2010-03" db="EMBL/GenBank/DDBJ databases">
        <authorList>
            <person name="Pajon A."/>
        </authorList>
    </citation>
    <scope>NUCLEOTIDE SEQUENCE [LARGE SCALE GENOMIC DNA]</scope>
    <source>
        <strain evidence="6 7">SGP1</strain>
    </source>
</reference>
<dbReference type="PANTHER" id="PTHR30346">
    <property type="entry name" value="TRANSCRIPTIONAL DUAL REGULATOR HCAR-RELATED"/>
    <property type="match status" value="1"/>
</dbReference>
<dbReference type="PROSITE" id="PS50931">
    <property type="entry name" value="HTH_LYSR"/>
    <property type="match status" value="1"/>
</dbReference>
<dbReference type="InterPro" id="IPR036388">
    <property type="entry name" value="WH-like_DNA-bd_sf"/>
</dbReference>
<dbReference type="GO" id="GO:0003677">
    <property type="term" value="F:DNA binding"/>
    <property type="evidence" value="ECO:0007669"/>
    <property type="project" value="UniProtKB-KW"/>
</dbReference>
<evidence type="ECO:0000256" key="1">
    <source>
        <dbReference type="ARBA" id="ARBA00009437"/>
    </source>
</evidence>
<dbReference type="SUPFAM" id="SSF53850">
    <property type="entry name" value="Periplasmic binding protein-like II"/>
    <property type="match status" value="1"/>
</dbReference>
<organism evidence="6 7">
    <name type="scientific">Fretibacterium fastidiosum</name>
    <dbReference type="NCBI Taxonomy" id="651822"/>
    <lineage>
        <taxon>Bacteria</taxon>
        <taxon>Thermotogati</taxon>
        <taxon>Synergistota</taxon>
        <taxon>Synergistia</taxon>
        <taxon>Synergistales</taxon>
        <taxon>Aminobacteriaceae</taxon>
        <taxon>Fretibacterium</taxon>
    </lineage>
</organism>
<reference evidence="7" key="1">
    <citation type="submission" date="2010-03" db="EMBL/GenBank/DDBJ databases">
        <title>The genome sequence of Synergistetes sp. SGP1.</title>
        <authorList>
            <consortium name="metaHIT consortium -- http://www.metahit.eu/"/>
            <person name="Pajon A."/>
            <person name="Turner K."/>
            <person name="Parkhill J."/>
            <person name="Wade W."/>
            <person name="Vartoukian S."/>
        </authorList>
    </citation>
    <scope>NUCLEOTIDE SEQUENCE [LARGE SCALE GENOMIC DNA]</scope>
    <source>
        <strain evidence="7">SGP1</strain>
    </source>
</reference>
<keyword evidence="4" id="KW-0804">Transcription</keyword>
<protein>
    <submittedName>
        <fullName evidence="6">Transcriptional regulator</fullName>
    </submittedName>
</protein>
<dbReference type="Proteomes" id="UP000008957">
    <property type="component" value="Chromosome"/>
</dbReference>
<dbReference type="PANTHER" id="PTHR30346:SF0">
    <property type="entry name" value="HCA OPERON TRANSCRIPTIONAL ACTIVATOR HCAR"/>
    <property type="match status" value="1"/>
</dbReference>
<dbReference type="RefSeq" id="WP_015557186.1">
    <property type="nucleotide sequence ID" value="NC_021038.1"/>
</dbReference>
<name>A0AB94IZ79_9BACT</name>
<keyword evidence="3" id="KW-0238">DNA-binding</keyword>
<dbReference type="Pfam" id="PF00126">
    <property type="entry name" value="HTH_1"/>
    <property type="match status" value="1"/>
</dbReference>
<dbReference type="InterPro" id="IPR036390">
    <property type="entry name" value="WH_DNA-bd_sf"/>
</dbReference>
<gene>
    <name evidence="6" type="ORF">SY1_24110</name>
</gene>
<dbReference type="GO" id="GO:0032993">
    <property type="term" value="C:protein-DNA complex"/>
    <property type="evidence" value="ECO:0007669"/>
    <property type="project" value="TreeGrafter"/>
</dbReference>
<accession>A0AB94IZ79</accession>
<evidence type="ECO:0000256" key="3">
    <source>
        <dbReference type="ARBA" id="ARBA00023125"/>
    </source>
</evidence>
<proteinExistence type="inferred from homology"/>
<keyword evidence="7" id="KW-1185">Reference proteome</keyword>
<evidence type="ECO:0000256" key="4">
    <source>
        <dbReference type="ARBA" id="ARBA00023163"/>
    </source>
</evidence>
<sequence>MTNNQIRYIIETAQAGSINMAARNLFISQSALSNAIMSVEDEFNNKIFNRTSKGVTLTSFGKLFIAYITPINRQLMQLYAMRNANGSTAPLTFTVISNGFFYISDIIAALERRYRSSGINLAILEDYGGNMLEMIHNNSADLGVVRLWSCYRNNNLEQFSTMSLLYRPIAMLQIGVNISENNPLYGYEGQNITPDLLRNYPMILHESLHNGPYADILSRLGLPVPRNRFIVDSRATMYELLDVTNGYVLDSRNLESGAGPYETKHNRRWRFLPLENCTIYSEIGWLIDESTSISQVAKNFVSMLSNYLLRDITQMD</sequence>
<dbReference type="Pfam" id="PF03466">
    <property type="entry name" value="LysR_substrate"/>
    <property type="match status" value="1"/>
</dbReference>
<keyword evidence="2" id="KW-0805">Transcription regulation</keyword>
<dbReference type="SUPFAM" id="SSF46785">
    <property type="entry name" value="Winged helix' DNA-binding domain"/>
    <property type="match status" value="1"/>
</dbReference>
<feature type="domain" description="HTH lysR-type" evidence="5">
    <location>
        <begin position="1"/>
        <end position="58"/>
    </location>
</feature>
<evidence type="ECO:0000313" key="6">
    <source>
        <dbReference type="EMBL" id="CBL29040.1"/>
    </source>
</evidence>
<dbReference type="Gene3D" id="3.40.190.290">
    <property type="match status" value="1"/>
</dbReference>
<dbReference type="EMBL" id="FP929056">
    <property type="protein sequence ID" value="CBL29040.1"/>
    <property type="molecule type" value="Genomic_DNA"/>
</dbReference>
<dbReference type="CDD" id="cd05466">
    <property type="entry name" value="PBP2_LTTR_substrate"/>
    <property type="match status" value="1"/>
</dbReference>
<comment type="similarity">
    <text evidence="1">Belongs to the LysR transcriptional regulatory family.</text>
</comment>
<dbReference type="InterPro" id="IPR000847">
    <property type="entry name" value="LysR_HTH_N"/>
</dbReference>